<evidence type="ECO:0000313" key="4">
    <source>
        <dbReference type="Proteomes" id="UP001374579"/>
    </source>
</evidence>
<organism evidence="3 4">
    <name type="scientific">Littorina saxatilis</name>
    <dbReference type="NCBI Taxonomy" id="31220"/>
    <lineage>
        <taxon>Eukaryota</taxon>
        <taxon>Metazoa</taxon>
        <taxon>Spiralia</taxon>
        <taxon>Lophotrochozoa</taxon>
        <taxon>Mollusca</taxon>
        <taxon>Gastropoda</taxon>
        <taxon>Caenogastropoda</taxon>
        <taxon>Littorinimorpha</taxon>
        <taxon>Littorinoidea</taxon>
        <taxon>Littorinidae</taxon>
        <taxon>Littorina</taxon>
    </lineage>
</organism>
<reference evidence="3 4" key="1">
    <citation type="submission" date="2024-02" db="EMBL/GenBank/DDBJ databases">
        <title>Chromosome-scale genome assembly of the rough periwinkle Littorina saxatilis.</title>
        <authorList>
            <person name="De Jode A."/>
            <person name="Faria R."/>
            <person name="Formenti G."/>
            <person name="Sims Y."/>
            <person name="Smith T.P."/>
            <person name="Tracey A."/>
            <person name="Wood J.M.D."/>
            <person name="Zagrodzka Z.B."/>
            <person name="Johannesson K."/>
            <person name="Butlin R.K."/>
            <person name="Leder E.H."/>
        </authorList>
    </citation>
    <scope>NUCLEOTIDE SEQUENCE [LARGE SCALE GENOMIC DNA]</scope>
    <source>
        <strain evidence="3">Snail1</strain>
        <tissue evidence="3">Muscle</tissue>
    </source>
</reference>
<dbReference type="InterPro" id="IPR007527">
    <property type="entry name" value="Znf_SWIM"/>
</dbReference>
<protein>
    <recommendedName>
        <fullName evidence="2">SWIM-type domain-containing protein</fullName>
    </recommendedName>
</protein>
<keyword evidence="4" id="KW-1185">Reference proteome</keyword>
<evidence type="ECO:0000313" key="3">
    <source>
        <dbReference type="EMBL" id="KAK7096242.1"/>
    </source>
</evidence>
<dbReference type="PROSITE" id="PS50966">
    <property type="entry name" value="ZF_SWIM"/>
    <property type="match status" value="1"/>
</dbReference>
<dbReference type="AlphaFoldDB" id="A0AAN9G613"/>
<proteinExistence type="predicted"/>
<evidence type="ECO:0000259" key="2">
    <source>
        <dbReference type="PROSITE" id="PS50966"/>
    </source>
</evidence>
<accession>A0AAN9G613</accession>
<dbReference type="GO" id="GO:0008270">
    <property type="term" value="F:zinc ion binding"/>
    <property type="evidence" value="ECO:0007669"/>
    <property type="project" value="UniProtKB-KW"/>
</dbReference>
<dbReference type="Pfam" id="PF04434">
    <property type="entry name" value="SWIM"/>
    <property type="match status" value="1"/>
</dbReference>
<gene>
    <name evidence="3" type="ORF">V1264_005559</name>
</gene>
<dbReference type="EMBL" id="JBAMIC010000014">
    <property type="protein sequence ID" value="KAK7096242.1"/>
    <property type="molecule type" value="Genomic_DNA"/>
</dbReference>
<dbReference type="PANTHER" id="PTHR47526:SF3">
    <property type="entry name" value="PHD-TYPE DOMAIN-CONTAINING PROTEIN"/>
    <property type="match status" value="1"/>
</dbReference>
<comment type="caution">
    <text evidence="3">The sequence shown here is derived from an EMBL/GenBank/DDBJ whole genome shotgun (WGS) entry which is preliminary data.</text>
</comment>
<name>A0AAN9G613_9CAEN</name>
<sequence length="254" mass="28127">MADLSSKCGKPLVSDLQKYLRDRGVCFGTSKKHELEELCRLAKEVGLQTDPDGYIEDREEVIGSKLVDGSVTLTNPGLIDGSDNLSILPAFSVFDICSYLLSKNVPLTSIRDYRRSEAFSLMQDGYVTRVETVQIPNVQGYFALKAAVKPRTRDKDPVSGKAFYYTWAIITDVGTDNRSRIFSAFCSCKGGMDGCCRHILASLYEVINFVEDKQVSVTSGACQWVRRSNIDDNAMLITDVETCQNQATIGQDAQ</sequence>
<keyword evidence="1" id="KW-0862">Zinc</keyword>
<dbReference type="PANTHER" id="PTHR47526">
    <property type="entry name" value="ATP-DEPENDENT DNA HELICASE"/>
    <property type="match status" value="1"/>
</dbReference>
<feature type="domain" description="SWIM-type" evidence="2">
    <location>
        <begin position="171"/>
        <end position="207"/>
    </location>
</feature>
<keyword evidence="1" id="KW-0863">Zinc-finger</keyword>
<dbReference type="Proteomes" id="UP001374579">
    <property type="component" value="Unassembled WGS sequence"/>
</dbReference>
<evidence type="ECO:0000256" key="1">
    <source>
        <dbReference type="PROSITE-ProRule" id="PRU00325"/>
    </source>
</evidence>
<keyword evidence="1" id="KW-0479">Metal-binding</keyword>